<protein>
    <recommendedName>
        <fullName evidence="2 3">Single-stranded DNA-binding protein</fullName>
        <shortName evidence="2">SSB</shortName>
    </recommendedName>
</protein>
<dbReference type="SUPFAM" id="SSF50249">
    <property type="entry name" value="Nucleic acid-binding proteins"/>
    <property type="match status" value="1"/>
</dbReference>
<evidence type="ECO:0000313" key="5">
    <source>
        <dbReference type="Proteomes" id="UP000826540"/>
    </source>
</evidence>
<comment type="caution">
    <text evidence="2">Lacks conserved residue(s) required for the propagation of feature annotation.</text>
</comment>
<dbReference type="Proteomes" id="UP000826540">
    <property type="component" value="Chromosome"/>
</dbReference>
<dbReference type="PANTHER" id="PTHR10302:SF0">
    <property type="entry name" value="SINGLE-STRANDED DNA-BINDING PROTEIN, MITOCHONDRIAL"/>
    <property type="match status" value="1"/>
</dbReference>
<evidence type="ECO:0000256" key="2">
    <source>
        <dbReference type="HAMAP-Rule" id="MF_00984"/>
    </source>
</evidence>
<accession>A0ABX8X6R0</accession>
<keyword evidence="1 2" id="KW-0238">DNA-binding</keyword>
<dbReference type="InterPro" id="IPR000424">
    <property type="entry name" value="Primosome_PriB/ssb"/>
</dbReference>
<name>A0ABX8X6R0_9CYAN</name>
<reference evidence="4 5" key="1">
    <citation type="journal article" date="2022" name="J. Am. Chem. Soc.">
        <title>Biosynthesis of Guanitoxin Enables Global Environmental Detection in Freshwater Cyanobacteria.</title>
        <authorList>
            <person name="Lima S.T."/>
            <person name="Fallon T.R."/>
            <person name="Cordoza J.L."/>
            <person name="Chekan J.R."/>
            <person name="Delbaje E."/>
            <person name="Hopiavuori A.R."/>
            <person name="Alvarenga D.O."/>
            <person name="Wood S.M."/>
            <person name="Luhavaya H."/>
            <person name="Baumgartner J.T."/>
            <person name="Dorr F.A."/>
            <person name="Etchegaray A."/>
            <person name="Pinto E."/>
            <person name="McKinnie S.M.K."/>
            <person name="Fiore M.F."/>
            <person name="Moore B.S."/>
        </authorList>
    </citation>
    <scope>NUCLEOTIDE SEQUENCE [LARGE SCALE GENOMIC DNA]</scope>
    <source>
        <strain evidence="4 5">ITEP-024</strain>
    </source>
</reference>
<dbReference type="CDD" id="cd04496">
    <property type="entry name" value="SSB_OBF"/>
    <property type="match status" value="1"/>
</dbReference>
<keyword evidence="5" id="KW-1185">Reference proteome</keyword>
<dbReference type="Gene3D" id="2.40.50.140">
    <property type="entry name" value="Nucleic acid-binding proteins"/>
    <property type="match status" value="1"/>
</dbReference>
<dbReference type="PROSITE" id="PS50935">
    <property type="entry name" value="SSB"/>
    <property type="match status" value="1"/>
</dbReference>
<evidence type="ECO:0000313" key="4">
    <source>
        <dbReference type="EMBL" id="QYX34216.1"/>
    </source>
</evidence>
<comment type="subunit">
    <text evidence="2">Homotetramer.</text>
</comment>
<dbReference type="HAMAP" id="MF_00984">
    <property type="entry name" value="SSB"/>
    <property type="match status" value="1"/>
</dbReference>
<proteinExistence type="inferred from homology"/>
<dbReference type="PANTHER" id="PTHR10302">
    <property type="entry name" value="SINGLE-STRANDED DNA-BINDING PROTEIN"/>
    <property type="match status" value="1"/>
</dbReference>
<evidence type="ECO:0000256" key="3">
    <source>
        <dbReference type="RuleBase" id="RU000524"/>
    </source>
</evidence>
<gene>
    <name evidence="4" type="primary">ssb</name>
    <name evidence="4" type="ORF">K2F26_14195</name>
</gene>
<dbReference type="InterPro" id="IPR012340">
    <property type="entry name" value="NA-bd_OB-fold"/>
</dbReference>
<evidence type="ECO:0000256" key="1">
    <source>
        <dbReference type="ARBA" id="ARBA00023125"/>
    </source>
</evidence>
<organism evidence="4 5">
    <name type="scientific">Sphaerospermopsis torques-reginae ITEP-024</name>
    <dbReference type="NCBI Taxonomy" id="984208"/>
    <lineage>
        <taxon>Bacteria</taxon>
        <taxon>Bacillati</taxon>
        <taxon>Cyanobacteriota</taxon>
        <taxon>Cyanophyceae</taxon>
        <taxon>Nostocales</taxon>
        <taxon>Aphanizomenonaceae</taxon>
        <taxon>Sphaerospermopsis</taxon>
        <taxon>Sphaerospermopsis torques-reginae</taxon>
    </lineage>
</organism>
<dbReference type="EMBL" id="CP080598">
    <property type="protein sequence ID" value="QYX34216.1"/>
    <property type="molecule type" value="Genomic_DNA"/>
</dbReference>
<dbReference type="Pfam" id="PF00436">
    <property type="entry name" value="SSB"/>
    <property type="match status" value="1"/>
</dbReference>
<dbReference type="NCBIfam" id="TIGR00621">
    <property type="entry name" value="ssb"/>
    <property type="match status" value="1"/>
</dbReference>
<dbReference type="GO" id="GO:0003677">
    <property type="term" value="F:DNA binding"/>
    <property type="evidence" value="ECO:0007669"/>
    <property type="project" value="UniProtKB-KW"/>
</dbReference>
<sequence length="274" mass="31634">MIGSGGNNQDYDPLKYLEILYTHKNHNENPHPLKIYDPVKDQHPNFPEKSPTIINFCKTLNILYSRRENLKLNEFVIFHFQGRGLLQGTKLGSNEKTKILAYCGKCGYPHIIRNEEPGKNNICKSDTCKYLICPKCKCCQKDCSEYKKRTEDNQKSVDILGLNVVNLVGRAGQEPDVKHFEDGKIRCNLSLAVNRRNKNDNEPDWFTLRIWGKTAEIAANDVHKGSQIAIQGALIFDTWIDDKTEAHRSKPVIQVEQLYLLDKKRNQQYNLNDW</sequence>
<dbReference type="InterPro" id="IPR011344">
    <property type="entry name" value="ssDNA-bd"/>
</dbReference>